<feature type="transmembrane region" description="Helical" evidence="2">
    <location>
        <begin position="48"/>
        <end position="72"/>
    </location>
</feature>
<accession>A0A6G1IGJ5</accession>
<dbReference type="GO" id="GO:0016020">
    <property type="term" value="C:membrane"/>
    <property type="evidence" value="ECO:0007669"/>
    <property type="project" value="TreeGrafter"/>
</dbReference>
<feature type="transmembrane region" description="Helical" evidence="2">
    <location>
        <begin position="319"/>
        <end position="336"/>
    </location>
</feature>
<feature type="transmembrane region" description="Helical" evidence="2">
    <location>
        <begin position="373"/>
        <end position="393"/>
    </location>
</feature>
<keyword evidence="5" id="KW-1185">Reference proteome</keyword>
<evidence type="ECO:0000256" key="2">
    <source>
        <dbReference type="SAM" id="Phobius"/>
    </source>
</evidence>
<feature type="region of interest" description="Disordered" evidence="1">
    <location>
        <begin position="447"/>
        <end position="472"/>
    </location>
</feature>
<keyword evidence="2" id="KW-1133">Transmembrane helix</keyword>
<reference evidence="4" key="1">
    <citation type="journal article" date="2020" name="Stud. Mycol.">
        <title>101 Dothideomycetes genomes: a test case for predicting lifestyles and emergence of pathogens.</title>
        <authorList>
            <person name="Haridas S."/>
            <person name="Albert R."/>
            <person name="Binder M."/>
            <person name="Bloem J."/>
            <person name="Labutti K."/>
            <person name="Salamov A."/>
            <person name="Andreopoulos B."/>
            <person name="Baker S."/>
            <person name="Barry K."/>
            <person name="Bills G."/>
            <person name="Bluhm B."/>
            <person name="Cannon C."/>
            <person name="Castanera R."/>
            <person name="Culley D."/>
            <person name="Daum C."/>
            <person name="Ezra D."/>
            <person name="Gonzalez J."/>
            <person name="Henrissat B."/>
            <person name="Kuo A."/>
            <person name="Liang C."/>
            <person name="Lipzen A."/>
            <person name="Lutzoni F."/>
            <person name="Magnuson J."/>
            <person name="Mondo S."/>
            <person name="Nolan M."/>
            <person name="Ohm R."/>
            <person name="Pangilinan J."/>
            <person name="Park H.-J."/>
            <person name="Ramirez L."/>
            <person name="Alfaro M."/>
            <person name="Sun H."/>
            <person name="Tritt A."/>
            <person name="Yoshinaga Y."/>
            <person name="Zwiers L.-H."/>
            <person name="Turgeon B."/>
            <person name="Goodwin S."/>
            <person name="Spatafora J."/>
            <person name="Crous P."/>
            <person name="Grigoriev I."/>
        </authorList>
    </citation>
    <scope>NUCLEOTIDE SEQUENCE</scope>
    <source>
        <strain evidence="4">CBS 122367</strain>
    </source>
</reference>
<evidence type="ECO:0000313" key="5">
    <source>
        <dbReference type="Proteomes" id="UP000799291"/>
    </source>
</evidence>
<dbReference type="InterPro" id="IPR053001">
    <property type="entry name" value="MNNG_permease-like"/>
</dbReference>
<dbReference type="Pfam" id="PF12051">
    <property type="entry name" value="DUF3533"/>
    <property type="match status" value="1"/>
</dbReference>
<dbReference type="PANTHER" id="PTHR34814:SF2">
    <property type="entry name" value="DUF3533 DOMAIN-CONTAINING PROTEIN"/>
    <property type="match status" value="1"/>
</dbReference>
<organism evidence="4 5">
    <name type="scientific">Lentithecium fluviatile CBS 122367</name>
    <dbReference type="NCBI Taxonomy" id="1168545"/>
    <lineage>
        <taxon>Eukaryota</taxon>
        <taxon>Fungi</taxon>
        <taxon>Dikarya</taxon>
        <taxon>Ascomycota</taxon>
        <taxon>Pezizomycotina</taxon>
        <taxon>Dothideomycetes</taxon>
        <taxon>Pleosporomycetidae</taxon>
        <taxon>Pleosporales</taxon>
        <taxon>Massarineae</taxon>
        <taxon>Lentitheciaceae</taxon>
        <taxon>Lentithecium</taxon>
    </lineage>
</organism>
<dbReference type="Proteomes" id="UP000799291">
    <property type="component" value="Unassembled WGS sequence"/>
</dbReference>
<evidence type="ECO:0000256" key="1">
    <source>
        <dbReference type="SAM" id="MobiDB-lite"/>
    </source>
</evidence>
<feature type="transmembrane region" description="Helical" evidence="2">
    <location>
        <begin position="287"/>
        <end position="307"/>
    </location>
</feature>
<name>A0A6G1IGJ5_9PLEO</name>
<dbReference type="AlphaFoldDB" id="A0A6G1IGJ5"/>
<evidence type="ECO:0000259" key="3">
    <source>
        <dbReference type="Pfam" id="PF12051"/>
    </source>
</evidence>
<dbReference type="PANTHER" id="PTHR34814">
    <property type="entry name" value="NITROSOGUANIDINE RESISTANCE PROTEIN SNG1"/>
    <property type="match status" value="1"/>
</dbReference>
<gene>
    <name evidence="4" type="ORF">K458DRAFT_424188</name>
</gene>
<feature type="transmembrane region" description="Helical" evidence="2">
    <location>
        <begin position="343"/>
        <end position="361"/>
    </location>
</feature>
<protein>
    <recommendedName>
        <fullName evidence="3">DUF3533 domain-containing protein</fullName>
    </recommendedName>
</protein>
<keyword evidence="2" id="KW-0472">Membrane</keyword>
<dbReference type="InterPro" id="IPR022703">
    <property type="entry name" value="DUF3533"/>
</dbReference>
<feature type="domain" description="DUF3533" evidence="3">
    <location>
        <begin position="54"/>
        <end position="415"/>
    </location>
</feature>
<dbReference type="OrthoDB" id="2140105at2759"/>
<keyword evidence="2" id="KW-0812">Transmembrane</keyword>
<evidence type="ECO:0000313" key="4">
    <source>
        <dbReference type="EMBL" id="KAF2677160.1"/>
    </source>
</evidence>
<feature type="transmembrane region" description="Helical" evidence="2">
    <location>
        <begin position="238"/>
        <end position="266"/>
    </location>
</feature>
<proteinExistence type="predicted"/>
<dbReference type="EMBL" id="MU005625">
    <property type="protein sequence ID" value="KAF2677160.1"/>
    <property type="molecule type" value="Genomic_DNA"/>
</dbReference>
<sequence>MGNLVQRIFSKPNVVRRLFSKPTLSNANRTSLVNDQWKGIRPKMFAQTAAGGIAFMLWFLACCSYLFGTLYLSPNRHDSFHVLAVDYDGGAIGEAMAAAYKQLQGDGFFKLIVHSPEEFPTEQDMYQAVWKGDYWGAIAATEGASNRLSAAIQGGDAAATYDPAHALHYVWNQDRYTAFSNSIIGSGMQTLVGATRVAYGKMNGTQAAQFLNTTDSAAVQALLNPISATATNIQPTTFGAIILLNTVAMAMPIMQQFFFLLVLNGVAAQHKLYTKMSVLSSLLFRRFSGVLFALGASLCQTGFFWAFRESWAVNGNQFVLTWMTFWLLMHIHLLILDSISTVAPLPVMPFVVLLWVFLNLASTLSPIEVQAGFYHWGYALPSYNAYSVLVTVWSSGADNRLYRALPVLFSWWLLANMTTSATHVRACHLAAKFAQEEDVELMPKKDEEVGGNAGHAEAGAEARPAMSGETTVGRVNSLERVRTVEEMAMERRIVYGPSVPPFA</sequence>